<dbReference type="GO" id="GO:0016787">
    <property type="term" value="F:hydrolase activity"/>
    <property type="evidence" value="ECO:0007669"/>
    <property type="project" value="UniProtKB-ARBA"/>
</dbReference>
<accession>A0A9W6HUN9</accession>
<gene>
    <name evidence="1" type="ORF">GCM10017596_22090</name>
</gene>
<dbReference type="EMBL" id="BSET01000002">
    <property type="protein sequence ID" value="GLK02494.1"/>
    <property type="molecule type" value="Genomic_DNA"/>
</dbReference>
<dbReference type="InterPro" id="IPR017850">
    <property type="entry name" value="Alkaline_phosphatase_core_sf"/>
</dbReference>
<evidence type="ECO:0000313" key="2">
    <source>
        <dbReference type="Proteomes" id="UP001142325"/>
    </source>
</evidence>
<dbReference type="Gene3D" id="3.40.720.10">
    <property type="entry name" value="Alkaline Phosphatase, subunit A"/>
    <property type="match status" value="1"/>
</dbReference>
<keyword evidence="2" id="KW-1185">Reference proteome</keyword>
<dbReference type="PANTHER" id="PTHR10151:SF120">
    <property type="entry name" value="BIS(5'-ADENOSYL)-TRIPHOSPHATASE"/>
    <property type="match status" value="1"/>
</dbReference>
<comment type="caution">
    <text evidence="1">The sequence shown here is derived from an EMBL/GenBank/DDBJ whole genome shotgun (WGS) entry which is preliminary data.</text>
</comment>
<protein>
    <submittedName>
        <fullName evidence="1">Alkaline phosphatase family protein</fullName>
    </submittedName>
</protein>
<proteinExistence type="predicted"/>
<dbReference type="InterPro" id="IPR002591">
    <property type="entry name" value="Phosphodiest/P_Trfase"/>
</dbReference>
<reference evidence="1" key="1">
    <citation type="journal article" date="2014" name="Int. J. Syst. Evol. Microbiol.">
        <title>Complete genome sequence of Corynebacterium casei LMG S-19264T (=DSM 44701T), isolated from a smear-ripened cheese.</title>
        <authorList>
            <consortium name="US DOE Joint Genome Institute (JGI-PGF)"/>
            <person name="Walter F."/>
            <person name="Albersmeier A."/>
            <person name="Kalinowski J."/>
            <person name="Ruckert C."/>
        </authorList>
    </citation>
    <scope>NUCLEOTIDE SEQUENCE</scope>
    <source>
        <strain evidence="1">VKM Ac-1958</strain>
    </source>
</reference>
<dbReference type="PANTHER" id="PTHR10151">
    <property type="entry name" value="ECTONUCLEOTIDE PYROPHOSPHATASE/PHOSPHODIESTERASE"/>
    <property type="match status" value="1"/>
</dbReference>
<dbReference type="Proteomes" id="UP001142325">
    <property type="component" value="Unassembled WGS sequence"/>
</dbReference>
<name>A0A9W6HUN9_9MICO</name>
<dbReference type="AlphaFoldDB" id="A0A9W6HUN9"/>
<dbReference type="SUPFAM" id="SSF53649">
    <property type="entry name" value="Alkaline phosphatase-like"/>
    <property type="match status" value="1"/>
</dbReference>
<sequence>MAADLRGAIAGLPSALPRVRSTVLIVIDGLGMLQLRAHAGHARRLTAGMGKKDVAYSVFPSTTASALTTLLTGVEPGEHGLVGYRVLDRERDRLVNMLSGWESDKLDARVWQPVPTVFETAAEAGHPVFAVGLPVYATTGFTQATLRGATFFGQWNTRDRVAQAYQLAAEHEGALVYCYLPEVDKAGHRHGVDSTEWLHALEDLDSAFAQAVPPGVGVLVTADHGMIDVPRHRHLVIDQGDRMLDGVRHFGGEPRMLHVYLEPDASVEAVRDAWRVGTEKIADVLTGDEAVAAGLFGTVLAPGVRERIGDLVIPARGIWALYDGTAEDQRAQTMVGQHGSLTPEERQVPYLRFGAFAQ</sequence>
<evidence type="ECO:0000313" key="1">
    <source>
        <dbReference type="EMBL" id="GLK02494.1"/>
    </source>
</evidence>
<reference evidence="1" key="2">
    <citation type="submission" date="2023-01" db="EMBL/GenBank/DDBJ databases">
        <authorList>
            <person name="Sun Q."/>
            <person name="Evtushenko L."/>
        </authorList>
    </citation>
    <scope>NUCLEOTIDE SEQUENCE</scope>
    <source>
        <strain evidence="1">VKM Ac-1958</strain>
    </source>
</reference>
<dbReference type="Pfam" id="PF01663">
    <property type="entry name" value="Phosphodiest"/>
    <property type="match status" value="1"/>
</dbReference>
<organism evidence="1 2">
    <name type="scientific">Microbacterium keratanolyticum</name>
    <dbReference type="NCBI Taxonomy" id="67574"/>
    <lineage>
        <taxon>Bacteria</taxon>
        <taxon>Bacillati</taxon>
        <taxon>Actinomycetota</taxon>
        <taxon>Actinomycetes</taxon>
        <taxon>Micrococcales</taxon>
        <taxon>Microbacteriaceae</taxon>
        <taxon>Microbacterium</taxon>
    </lineage>
</organism>